<dbReference type="EMBL" id="CP006850">
    <property type="protein sequence ID" value="AHH21332.1"/>
    <property type="molecule type" value="Genomic_DNA"/>
</dbReference>
<evidence type="ECO:0000313" key="2">
    <source>
        <dbReference type="Proteomes" id="UP000019150"/>
    </source>
</evidence>
<dbReference type="InterPro" id="IPR000801">
    <property type="entry name" value="Esterase-like"/>
</dbReference>
<dbReference type="GO" id="GO:0016747">
    <property type="term" value="F:acyltransferase activity, transferring groups other than amino-acyl groups"/>
    <property type="evidence" value="ECO:0007669"/>
    <property type="project" value="TreeGrafter"/>
</dbReference>
<dbReference type="AlphaFoldDB" id="W5TPZ5"/>
<dbReference type="PANTHER" id="PTHR48098">
    <property type="entry name" value="ENTEROCHELIN ESTERASE-RELATED"/>
    <property type="match status" value="1"/>
</dbReference>
<keyword evidence="2" id="KW-1185">Reference proteome</keyword>
<name>W5TPZ5_9NOCA</name>
<dbReference type="KEGG" id="nno:NONO_c65620"/>
<reference evidence="1 2" key="1">
    <citation type="journal article" date="2014" name="Appl. Environ. Microbiol.">
        <title>Insights into the Microbial Degradation of Rubber and Gutta-Percha by Analysis of the Complete Genome of Nocardia nova SH22a.</title>
        <authorList>
            <person name="Luo Q."/>
            <person name="Hiessl S."/>
            <person name="Poehlein A."/>
            <person name="Daniel R."/>
            <person name="Steinbuchel A."/>
        </authorList>
    </citation>
    <scope>NUCLEOTIDE SEQUENCE [LARGE SCALE GENOMIC DNA]</scope>
    <source>
        <strain evidence="1">SH22a</strain>
    </source>
</reference>
<dbReference type="PANTHER" id="PTHR48098:SF1">
    <property type="entry name" value="DIACYLGLYCEROL ACYLTRANSFERASE_MYCOLYLTRANSFERASE AG85A"/>
    <property type="match status" value="1"/>
</dbReference>
<evidence type="ECO:0000313" key="1">
    <source>
        <dbReference type="EMBL" id="AHH21332.1"/>
    </source>
</evidence>
<dbReference type="SUPFAM" id="SSF53474">
    <property type="entry name" value="alpha/beta-Hydrolases"/>
    <property type="match status" value="1"/>
</dbReference>
<sequence length="323" mass="33553">MIMTASSRLADMRYRIALFSAVVVAAVMSVVSPVPAEAEPAAHMVDRQPLGPAAVRMDVYSPSMDRVITNRVIQAAGGGPAPTLYLLSGIGGGVDNISWWDDTDVRAFFADKHVNVVMPVGGAYSMYTDWLSDDPAVGRNRWQTYLTQELPGVIDAQLGTTGRNAVAGVSMSGGSAVDLAIQAPQRYDAVASYSGCPWGNDPAGIAMVSAQVIRGGGNPGNMWGPPGGGAWPVHDAFARAGALGGKAIYLSAASGIPGAIDRGWAFPPVEAFAAVCTSAFAGRLTQAGVPAVYIERPRGAHTWGLFEQDLHDSWPVLAGGIGA</sequence>
<proteinExistence type="predicted"/>
<organism evidence="1 2">
    <name type="scientific">Nocardia nova SH22a</name>
    <dbReference type="NCBI Taxonomy" id="1415166"/>
    <lineage>
        <taxon>Bacteria</taxon>
        <taxon>Bacillati</taxon>
        <taxon>Actinomycetota</taxon>
        <taxon>Actinomycetes</taxon>
        <taxon>Mycobacteriales</taxon>
        <taxon>Nocardiaceae</taxon>
        <taxon>Nocardia</taxon>
    </lineage>
</organism>
<dbReference type="Pfam" id="PF00756">
    <property type="entry name" value="Esterase"/>
    <property type="match status" value="1"/>
</dbReference>
<dbReference type="HOGENOM" id="CLU_026624_0_0_11"/>
<accession>W5TPZ5</accession>
<dbReference type="Proteomes" id="UP000019150">
    <property type="component" value="Chromosome"/>
</dbReference>
<dbReference type="InterPro" id="IPR029058">
    <property type="entry name" value="AB_hydrolase_fold"/>
</dbReference>
<dbReference type="InterPro" id="IPR050583">
    <property type="entry name" value="Mycobacterial_A85_antigen"/>
</dbReference>
<dbReference type="PATRIC" id="fig|1415166.3.peg.6741"/>
<protein>
    <submittedName>
        <fullName evidence="1">Putative esterase</fullName>
    </submittedName>
</protein>
<dbReference type="Gene3D" id="3.40.50.1820">
    <property type="entry name" value="alpha/beta hydrolase"/>
    <property type="match status" value="1"/>
</dbReference>
<dbReference type="eggNOG" id="COG0627">
    <property type="taxonomic scope" value="Bacteria"/>
</dbReference>
<dbReference type="STRING" id="1415166.NONO_c65620"/>
<gene>
    <name evidence="1" type="ORF">NONO_c65620</name>
</gene>